<accession>A0ABR3VM59</accession>
<proteinExistence type="predicted"/>
<dbReference type="EMBL" id="JAZGSY010000028">
    <property type="protein sequence ID" value="KAL1842969.1"/>
    <property type="molecule type" value="Genomic_DNA"/>
</dbReference>
<evidence type="ECO:0000313" key="2">
    <source>
        <dbReference type="EMBL" id="KAL1842969.1"/>
    </source>
</evidence>
<feature type="compositionally biased region" description="Acidic residues" evidence="1">
    <location>
        <begin position="14"/>
        <end position="24"/>
    </location>
</feature>
<sequence>MATDFPGDESFWLESEDIEAEPLDSVDPPSCPDPTPQSPAYHLSPWLANVCEFLHAPPDQESTAAGAGR</sequence>
<comment type="caution">
    <text evidence="2">The sequence shown here is derived from an EMBL/GenBank/DDBJ whole genome shotgun (WGS) entry which is preliminary data.</text>
</comment>
<evidence type="ECO:0000256" key="1">
    <source>
        <dbReference type="SAM" id="MobiDB-lite"/>
    </source>
</evidence>
<protein>
    <submittedName>
        <fullName evidence="2">Uncharacterized protein</fullName>
    </submittedName>
</protein>
<feature type="region of interest" description="Disordered" evidence="1">
    <location>
        <begin position="1"/>
        <end position="39"/>
    </location>
</feature>
<evidence type="ECO:0000313" key="3">
    <source>
        <dbReference type="Proteomes" id="UP001583172"/>
    </source>
</evidence>
<keyword evidence="3" id="KW-1185">Reference proteome</keyword>
<organism evidence="2 3">
    <name type="scientific">Humicola insolens</name>
    <name type="common">Soft-rot fungus</name>
    <dbReference type="NCBI Taxonomy" id="85995"/>
    <lineage>
        <taxon>Eukaryota</taxon>
        <taxon>Fungi</taxon>
        <taxon>Dikarya</taxon>
        <taxon>Ascomycota</taxon>
        <taxon>Pezizomycotina</taxon>
        <taxon>Sordariomycetes</taxon>
        <taxon>Sordariomycetidae</taxon>
        <taxon>Sordariales</taxon>
        <taxon>Chaetomiaceae</taxon>
        <taxon>Mycothermus</taxon>
    </lineage>
</organism>
<name>A0ABR3VM59_HUMIN</name>
<reference evidence="2 3" key="1">
    <citation type="journal article" date="2024" name="Commun. Biol.">
        <title>Comparative genomic analysis of thermophilic fungi reveals convergent evolutionary adaptations and gene losses.</title>
        <authorList>
            <person name="Steindorff A.S."/>
            <person name="Aguilar-Pontes M.V."/>
            <person name="Robinson A.J."/>
            <person name="Andreopoulos B."/>
            <person name="LaButti K."/>
            <person name="Kuo A."/>
            <person name="Mondo S."/>
            <person name="Riley R."/>
            <person name="Otillar R."/>
            <person name="Haridas S."/>
            <person name="Lipzen A."/>
            <person name="Grimwood J."/>
            <person name="Schmutz J."/>
            <person name="Clum A."/>
            <person name="Reid I.D."/>
            <person name="Moisan M.C."/>
            <person name="Butler G."/>
            <person name="Nguyen T.T.M."/>
            <person name="Dewar K."/>
            <person name="Conant G."/>
            <person name="Drula E."/>
            <person name="Henrissat B."/>
            <person name="Hansel C."/>
            <person name="Singer S."/>
            <person name="Hutchinson M.I."/>
            <person name="de Vries R.P."/>
            <person name="Natvig D.O."/>
            <person name="Powell A.J."/>
            <person name="Tsang A."/>
            <person name="Grigoriev I.V."/>
        </authorList>
    </citation>
    <scope>NUCLEOTIDE SEQUENCE [LARGE SCALE GENOMIC DNA]</scope>
    <source>
        <strain evidence="2 3">CBS 620.91</strain>
    </source>
</reference>
<dbReference type="Proteomes" id="UP001583172">
    <property type="component" value="Unassembled WGS sequence"/>
</dbReference>
<gene>
    <name evidence="2" type="ORF">VTJ49DRAFT_3610</name>
</gene>